<dbReference type="OMA" id="GLMCNSW"/>
<evidence type="ECO:0000256" key="2">
    <source>
        <dbReference type="ARBA" id="ARBA00004186"/>
    </source>
</evidence>
<dbReference type="RefSeq" id="XP_022462785.1">
    <property type="nucleotide sequence ID" value="XM_022611369.1"/>
</dbReference>
<evidence type="ECO:0000256" key="3">
    <source>
        <dbReference type="ARBA" id="ARBA00004629"/>
    </source>
</evidence>
<protein>
    <recommendedName>
        <fullName evidence="5">DASH complex subunit DAM1</fullName>
    </recommendedName>
    <alternativeName>
        <fullName evidence="14">Outer kinetochore protein DAM1</fullName>
    </alternativeName>
</protein>
<dbReference type="GO" id="GO:0042802">
    <property type="term" value="F:identical protein binding"/>
    <property type="evidence" value="ECO:0007669"/>
    <property type="project" value="EnsemblFungi"/>
</dbReference>
<evidence type="ECO:0000256" key="8">
    <source>
        <dbReference type="ARBA" id="ARBA00022701"/>
    </source>
</evidence>
<evidence type="ECO:0000256" key="13">
    <source>
        <dbReference type="ARBA" id="ARBA00023328"/>
    </source>
</evidence>
<dbReference type="PANTHER" id="PTHR28113">
    <property type="entry name" value="DASH COMPLEX SUBUNIT DAM1"/>
    <property type="match status" value="1"/>
</dbReference>
<dbReference type="KEGG" id="kng:KNAG_0B00920"/>
<dbReference type="Proteomes" id="UP000006310">
    <property type="component" value="Chromosome 2"/>
</dbReference>
<feature type="region of interest" description="Disordered" evidence="16">
    <location>
        <begin position="1"/>
        <end position="49"/>
    </location>
</feature>
<feature type="compositionally biased region" description="Polar residues" evidence="16">
    <location>
        <begin position="279"/>
        <end position="288"/>
    </location>
</feature>
<evidence type="ECO:0000256" key="11">
    <source>
        <dbReference type="ARBA" id="ARBA00023212"/>
    </source>
</evidence>
<dbReference type="GO" id="GO:0031116">
    <property type="term" value="P:positive regulation of microtubule polymerization"/>
    <property type="evidence" value="ECO:0007669"/>
    <property type="project" value="EnsemblFungi"/>
</dbReference>
<accession>J7S376</accession>
<keyword evidence="6" id="KW-0158">Chromosome</keyword>
<dbReference type="STRING" id="1071383.J7S376"/>
<dbReference type="GO" id="GO:0044732">
    <property type="term" value="C:mitotic spindle pole body"/>
    <property type="evidence" value="ECO:0007669"/>
    <property type="project" value="TreeGrafter"/>
</dbReference>
<keyword evidence="18" id="KW-1185">Reference proteome</keyword>
<evidence type="ECO:0000313" key="18">
    <source>
        <dbReference type="Proteomes" id="UP000006310"/>
    </source>
</evidence>
<feature type="compositionally biased region" description="Polar residues" evidence="16">
    <location>
        <begin position="173"/>
        <end position="183"/>
    </location>
</feature>
<name>J7S376_HUIN7</name>
<dbReference type="HOGENOM" id="CLU_065404_0_0_1"/>
<dbReference type="Pfam" id="PF08653">
    <property type="entry name" value="DASH_Dam1"/>
    <property type="match status" value="1"/>
</dbReference>
<keyword evidence="7" id="KW-0963">Cytoplasm</keyword>
<dbReference type="GO" id="GO:1990758">
    <property type="term" value="P:mitotic sister chromatid biorientation"/>
    <property type="evidence" value="ECO:0007669"/>
    <property type="project" value="EnsemblFungi"/>
</dbReference>
<evidence type="ECO:0000256" key="5">
    <source>
        <dbReference type="ARBA" id="ARBA00020497"/>
    </source>
</evidence>
<dbReference type="OrthoDB" id="5586015at2759"/>
<proteinExistence type="inferred from homology"/>
<dbReference type="GeneID" id="34524189"/>
<evidence type="ECO:0000256" key="1">
    <source>
        <dbReference type="ARBA" id="ARBA00004123"/>
    </source>
</evidence>
<keyword evidence="13" id="KW-0137">Centromere</keyword>
<dbReference type="GO" id="GO:1990537">
    <property type="term" value="C:mitotic spindle polar microtubule"/>
    <property type="evidence" value="ECO:0007669"/>
    <property type="project" value="TreeGrafter"/>
</dbReference>
<organism evidence="17 18">
    <name type="scientific">Huiozyma naganishii (strain ATCC MYA-139 / BCRC 22969 / CBS 8797 / KCTC 17520 / NBRC 10181 / NCYC 3082 / Yp74L-3)</name>
    <name type="common">Yeast</name>
    <name type="synonym">Kazachstania naganishii</name>
    <dbReference type="NCBI Taxonomy" id="1071383"/>
    <lineage>
        <taxon>Eukaryota</taxon>
        <taxon>Fungi</taxon>
        <taxon>Dikarya</taxon>
        <taxon>Ascomycota</taxon>
        <taxon>Saccharomycotina</taxon>
        <taxon>Saccharomycetes</taxon>
        <taxon>Saccharomycetales</taxon>
        <taxon>Saccharomycetaceae</taxon>
        <taxon>Huiozyma</taxon>
    </lineage>
</organism>
<dbReference type="GO" id="GO:0051987">
    <property type="term" value="P:positive regulation of attachment of spindle microtubules to kinetochore"/>
    <property type="evidence" value="ECO:0007669"/>
    <property type="project" value="EnsemblFungi"/>
</dbReference>
<comment type="similarity">
    <text evidence="4">Belongs to the DASH complex DAM1 family.</text>
</comment>
<feature type="compositionally biased region" description="Polar residues" evidence="16">
    <location>
        <begin position="254"/>
        <end position="266"/>
    </location>
</feature>
<evidence type="ECO:0000256" key="7">
    <source>
        <dbReference type="ARBA" id="ARBA00022490"/>
    </source>
</evidence>
<dbReference type="AlphaFoldDB" id="J7S376"/>
<dbReference type="GO" id="GO:0042729">
    <property type="term" value="C:DASH complex"/>
    <property type="evidence" value="ECO:0007669"/>
    <property type="project" value="EnsemblFungi"/>
</dbReference>
<sequence>MSEFQPNKSSGTEYRLSVSSNPNSRRSSLVGHKDTYNTRASSLPHDGKANFEDDDANLLDKYLRPQLNDLHDSVVTMDDNFLRLNNIHENLVDLNESFGSLLYGIIVNSACINFAGFPTDTREQLEVAKALHSIQQEKRALLEELDALQKPETVKPGSSNSGVNSGTGVKRGQFSQPIFTTAQAKRITAKSNGRGVVKRAATDNQRNRFSRTRYNDENSNRQATTAGTADADNDDDDNSSEASFVLNPGRDDQSQYTFDDSGTANPSRKMRRKSVLNVVRNSVNTNERPPQLARRSHTMGPQPSRAPDGRRSIGGRGPMRRVHNPAAAPSGPAPGPRNSVQGNTAVRTTSRPKSIDKRPPFR</sequence>
<feature type="compositionally biased region" description="Basic and acidic residues" evidence="16">
    <location>
        <begin position="353"/>
        <end position="362"/>
    </location>
</feature>
<keyword evidence="8" id="KW-0493">Microtubule</keyword>
<feature type="region of interest" description="Disordered" evidence="16">
    <location>
        <begin position="149"/>
        <end position="362"/>
    </location>
</feature>
<keyword evidence="10" id="KW-0995">Kinetochore</keyword>
<feature type="compositionally biased region" description="Polar residues" evidence="16">
    <location>
        <begin position="1"/>
        <end position="12"/>
    </location>
</feature>
<evidence type="ECO:0000313" key="17">
    <source>
        <dbReference type="EMBL" id="CCK68539.1"/>
    </source>
</evidence>
<keyword evidence="12" id="KW-0539">Nucleus</keyword>
<evidence type="ECO:0000256" key="10">
    <source>
        <dbReference type="ARBA" id="ARBA00022838"/>
    </source>
</evidence>
<evidence type="ECO:0000256" key="6">
    <source>
        <dbReference type="ARBA" id="ARBA00022454"/>
    </source>
</evidence>
<dbReference type="eggNOG" id="ENOG502S08R">
    <property type="taxonomic scope" value="Eukaryota"/>
</dbReference>
<feature type="compositionally biased region" description="Low complexity" evidence="16">
    <location>
        <begin position="16"/>
        <end position="30"/>
    </location>
</feature>
<dbReference type="EMBL" id="HE978315">
    <property type="protein sequence ID" value="CCK68539.1"/>
    <property type="molecule type" value="Genomic_DNA"/>
</dbReference>
<evidence type="ECO:0000256" key="9">
    <source>
        <dbReference type="ARBA" id="ARBA00022829"/>
    </source>
</evidence>
<evidence type="ECO:0000256" key="4">
    <source>
        <dbReference type="ARBA" id="ARBA00010073"/>
    </source>
</evidence>
<keyword evidence="11" id="KW-0206">Cytoskeleton</keyword>
<keyword evidence="9" id="KW-0159">Chromosome partition</keyword>
<feature type="compositionally biased region" description="Low complexity" evidence="16">
    <location>
        <begin position="157"/>
        <end position="168"/>
    </location>
</feature>
<reference evidence="18" key="2">
    <citation type="submission" date="2012-08" db="EMBL/GenBank/DDBJ databases">
        <title>Genome sequence of Kazachstania naganishii.</title>
        <authorList>
            <person name="Gordon J.L."/>
            <person name="Armisen D."/>
            <person name="Proux-Wera E."/>
            <person name="OhEigeartaigh S.S."/>
            <person name="Byrne K.P."/>
            <person name="Wolfe K.H."/>
        </authorList>
    </citation>
    <scope>NUCLEOTIDE SEQUENCE [LARGE SCALE GENOMIC DNA]</scope>
    <source>
        <strain evidence="18">ATCC MYA-139 / BCRC 22969 / CBS 8797 / CCRC 22969 / KCTC 17520 / NBRC 10181 / NCYC 3082</strain>
    </source>
</reference>
<dbReference type="GO" id="GO:0098653">
    <property type="term" value="P:centromere clustering"/>
    <property type="evidence" value="ECO:0007669"/>
    <property type="project" value="EnsemblFungi"/>
</dbReference>
<feature type="compositionally biased region" description="Polar residues" evidence="16">
    <location>
        <begin position="338"/>
        <end position="352"/>
    </location>
</feature>
<comment type="subcellular location">
    <subcellularLocation>
        <location evidence="3">Chromosome</location>
        <location evidence="3">Centromere</location>
        <location evidence="3">Kinetochore</location>
    </subcellularLocation>
    <subcellularLocation>
        <location evidence="2">Cytoplasm</location>
        <location evidence="2">Cytoskeleton</location>
        <location evidence="2">Spindle</location>
    </subcellularLocation>
    <subcellularLocation>
        <location evidence="1">Nucleus</location>
    </subcellularLocation>
</comment>
<evidence type="ECO:0000256" key="12">
    <source>
        <dbReference type="ARBA" id="ARBA00023242"/>
    </source>
</evidence>
<dbReference type="GO" id="GO:1990976">
    <property type="term" value="P:protein transport along microtubule to mitotic spindle pole body"/>
    <property type="evidence" value="ECO:0007669"/>
    <property type="project" value="EnsemblFungi"/>
</dbReference>
<dbReference type="InterPro" id="IPR013962">
    <property type="entry name" value="DASH_Dam1"/>
</dbReference>
<dbReference type="GO" id="GO:0051010">
    <property type="term" value="F:microtubule plus-end binding"/>
    <property type="evidence" value="ECO:0007669"/>
    <property type="project" value="EnsemblFungi"/>
</dbReference>
<reference evidence="17 18" key="1">
    <citation type="journal article" date="2011" name="Proc. Natl. Acad. Sci. U.S.A.">
        <title>Evolutionary erosion of yeast sex chromosomes by mating-type switching accidents.</title>
        <authorList>
            <person name="Gordon J.L."/>
            <person name="Armisen D."/>
            <person name="Proux-Wera E."/>
            <person name="Oheigeartaigh S.S."/>
            <person name="Byrne K.P."/>
            <person name="Wolfe K.H."/>
        </authorList>
    </citation>
    <scope>NUCLEOTIDE SEQUENCE [LARGE SCALE GENOMIC DNA]</scope>
    <source>
        <strain evidence="18">ATCC MYA-139 / BCRC 22969 / CBS 8797 / CCRC 22969 / KCTC 17520 / NBRC 10181 / NCYC 3082</strain>
    </source>
</reference>
<evidence type="ECO:0000256" key="15">
    <source>
        <dbReference type="ARBA" id="ARBA00047036"/>
    </source>
</evidence>
<gene>
    <name evidence="17" type="primary">KNAG0B00920</name>
    <name evidence="17" type="ordered locus">KNAG_0B00920</name>
</gene>
<evidence type="ECO:0000256" key="14">
    <source>
        <dbReference type="ARBA" id="ARBA00030453"/>
    </source>
</evidence>
<dbReference type="GO" id="GO:0071459">
    <property type="term" value="P:protein localization to chromosome, centromeric region"/>
    <property type="evidence" value="ECO:0007669"/>
    <property type="project" value="EnsemblFungi"/>
</dbReference>
<evidence type="ECO:0000256" key="16">
    <source>
        <dbReference type="SAM" id="MobiDB-lite"/>
    </source>
</evidence>
<comment type="subunit">
    <text evidence="15">Component of the DASH complex consisting of ASK1, DAD1, DAD2, DAD3, DAD4, DAM1, DUO1, HSK3, SPC19 and SPC34, with a stoichiometry of one copy of each subunit per complex. Multiple DASH complexes oligomerize to form a ring that encircles spindle microtubules and organizes the rod-like NDC80 complexes of the outer kinetochore. DASH complex oligomerization strengthens microtubule attachments. Within the complex, DAM1 and DUO1 may form the microtubule connections. On cytoplasmic microtubules, DASH complexes appear to form patches instead of rings. Interacts with the outer kinetochore component NDC80; the interaction is direct.</text>
</comment>
<dbReference type="PANTHER" id="PTHR28113:SF1">
    <property type="entry name" value="DASH COMPLEX SUBUNIT DAM1"/>
    <property type="match status" value="1"/>
</dbReference>